<organism evidence="2 3">
    <name type="scientific">Gossypium arboreum</name>
    <name type="common">Tree cotton</name>
    <name type="synonym">Gossypium nanking</name>
    <dbReference type="NCBI Taxonomy" id="29729"/>
    <lineage>
        <taxon>Eukaryota</taxon>
        <taxon>Viridiplantae</taxon>
        <taxon>Streptophyta</taxon>
        <taxon>Embryophyta</taxon>
        <taxon>Tracheophyta</taxon>
        <taxon>Spermatophyta</taxon>
        <taxon>Magnoliopsida</taxon>
        <taxon>eudicotyledons</taxon>
        <taxon>Gunneridae</taxon>
        <taxon>Pentapetalae</taxon>
        <taxon>rosids</taxon>
        <taxon>malvids</taxon>
        <taxon>Malvales</taxon>
        <taxon>Malvaceae</taxon>
        <taxon>Malvoideae</taxon>
        <taxon>Gossypium</taxon>
    </lineage>
</organism>
<accession>A0ABR0R3N0</accession>
<dbReference type="Proteomes" id="UP001358586">
    <property type="component" value="Chromosome 1"/>
</dbReference>
<dbReference type="Pfam" id="PF00078">
    <property type="entry name" value="RVT_1"/>
    <property type="match status" value="1"/>
</dbReference>
<evidence type="ECO:0000313" key="3">
    <source>
        <dbReference type="Proteomes" id="UP001358586"/>
    </source>
</evidence>
<dbReference type="InterPro" id="IPR043502">
    <property type="entry name" value="DNA/RNA_pol_sf"/>
</dbReference>
<dbReference type="PANTHER" id="PTHR46890:SF48">
    <property type="entry name" value="RNA-DIRECTED DNA POLYMERASE"/>
    <property type="match status" value="1"/>
</dbReference>
<dbReference type="PROSITE" id="PS50878">
    <property type="entry name" value="RT_POL"/>
    <property type="match status" value="1"/>
</dbReference>
<dbReference type="InterPro" id="IPR000477">
    <property type="entry name" value="RT_dom"/>
</dbReference>
<keyword evidence="3" id="KW-1185">Reference proteome</keyword>
<evidence type="ECO:0000259" key="1">
    <source>
        <dbReference type="PROSITE" id="PS50878"/>
    </source>
</evidence>
<dbReference type="SUPFAM" id="SSF56672">
    <property type="entry name" value="DNA/RNA polymerases"/>
    <property type="match status" value="1"/>
</dbReference>
<evidence type="ECO:0000313" key="2">
    <source>
        <dbReference type="EMBL" id="KAK5846193.1"/>
    </source>
</evidence>
<protein>
    <recommendedName>
        <fullName evidence="1">Reverse transcriptase domain-containing protein</fullName>
    </recommendedName>
</protein>
<gene>
    <name evidence="2" type="ORF">PVK06_002467</name>
</gene>
<dbReference type="PANTHER" id="PTHR46890">
    <property type="entry name" value="NON-LTR RETROLELEMENT REVERSE TRANSCRIPTASE-LIKE PROTEIN-RELATED"/>
    <property type="match status" value="1"/>
</dbReference>
<proteinExistence type="predicted"/>
<reference evidence="2 3" key="1">
    <citation type="submission" date="2023-03" db="EMBL/GenBank/DDBJ databases">
        <title>WGS of Gossypium arboreum.</title>
        <authorList>
            <person name="Yu D."/>
        </authorList>
    </citation>
    <scope>NUCLEOTIDE SEQUENCE [LARGE SCALE GENOMIC DNA]</scope>
    <source>
        <tissue evidence="2">Leaf</tissue>
    </source>
</reference>
<name>A0ABR0R3N0_GOSAR</name>
<dbReference type="InterPro" id="IPR052343">
    <property type="entry name" value="Retrotransposon-Effector_Assoc"/>
</dbReference>
<dbReference type="EMBL" id="JARKNE010000001">
    <property type="protein sequence ID" value="KAK5846193.1"/>
    <property type="molecule type" value="Genomic_DNA"/>
</dbReference>
<comment type="caution">
    <text evidence="2">The sequence shown here is derived from an EMBL/GenBank/DDBJ whole genome shotgun (WGS) entry which is preliminary data.</text>
</comment>
<dbReference type="CDD" id="cd01650">
    <property type="entry name" value="RT_nLTR_like"/>
    <property type="match status" value="1"/>
</dbReference>
<sequence length="241" mass="27850">MIHDNVLITHELVHYLQSVKNGPNKGFVIKLDMSKAYDRVESNFIEKVMKRMGYAEAWVTKIMSCVHSVRYMVKCNLTLSNTIVPGRGLRQGDPLSPYLFLFCMEAFSKMLIQAQNNNKIKGIRSSINGPRINHLFFADNTLLFIRNKNKDVEEMVNILMKFSGVSGQKINDDKSMIMFSQKNPLVQRHLFCLKLRMRMVDQLDNYLGLPLPIGRKKSLTFTNILDQCDCRINGWLKRLLS</sequence>
<feature type="domain" description="Reverse transcriptase" evidence="1">
    <location>
        <begin position="1"/>
        <end position="211"/>
    </location>
</feature>